<dbReference type="PANTHER" id="PTHR35186:SF4">
    <property type="entry name" value="PRION-INHIBITION AND PROPAGATION HELO DOMAIN-CONTAINING PROTEIN"/>
    <property type="match status" value="1"/>
</dbReference>
<proteinExistence type="predicted"/>
<name>A0A165ICL2_XYLHT</name>
<dbReference type="InterPro" id="IPR056002">
    <property type="entry name" value="DUF7580"/>
</dbReference>
<sequence length="616" mass="69977">MSALDAVSLGISVVSLGIECLGGKKAILGLVRSTNQIKGINLRIRTELFMWKERFIQQCIKLLAGLKTKEEVQAMFVDDNVGDLNVWQDSAWESQLRAHLGENFEAAMNAIALCIYSFGDIQKALEKTSSSGKGISFTESKQIEREGIKDDILAYRKLSPMTKRRIAGSEDRLRQLLADLRLRIEDYNHIVNNILQSRNTEAVPQRSKTVHVNQKSSIELSSVSAFQRHLNWLHSALAKTVKCHCHGFNLRLEFERDSLRLSLPTNSKHSQTVDHSPPQPVFRLVAVYQEAQSVMESRMDVDEYDSTKRSMIEALEVKSRMVSTIRAPKSASKAEVITTSSSKSKMRKRVSFVFDTADISRKRSLDNQDCRVPRGCADPNIVTAKIDNLCTCLSRLSPSETYLGYVPVDDQHLYLFYRASTVAPRFEERCLRDILQSEDKATCMRVRDRLQLALTLAVSLLYLHSSPWIKQKWRSRDVLLFLDDKKNWAPYVSAKFHQFHNEQAGTENIFRSSNIYSLGVILLEIGRSQLLIDPNSSKGNGREQDGNDEMREFLAAFDHVQAGSVFSDLGLRYQKAVQACIWWDGDFDLSNRETQKRFCDRIVSGLELCLANFDAQ</sequence>
<accession>A0A165ICL2</accession>
<dbReference type="OrthoDB" id="1911848at2759"/>
<protein>
    <recommendedName>
        <fullName evidence="1">DUF7580 domain-containing protein</fullName>
    </recommendedName>
</protein>
<dbReference type="InParanoid" id="A0A165ICL2"/>
<dbReference type="Pfam" id="PF24476">
    <property type="entry name" value="DUF7580"/>
    <property type="match status" value="1"/>
</dbReference>
<dbReference type="PANTHER" id="PTHR35186">
    <property type="entry name" value="ANK_REP_REGION DOMAIN-CONTAINING PROTEIN"/>
    <property type="match status" value="1"/>
</dbReference>
<dbReference type="EMBL" id="KV407456">
    <property type="protein sequence ID" value="KZF24705.1"/>
    <property type="molecule type" value="Genomic_DNA"/>
</dbReference>
<dbReference type="GeneID" id="28897365"/>
<organism evidence="2 3">
    <name type="scientific">Xylona heveae (strain CBS 132557 / TC161)</name>
    <dbReference type="NCBI Taxonomy" id="1328760"/>
    <lineage>
        <taxon>Eukaryota</taxon>
        <taxon>Fungi</taxon>
        <taxon>Dikarya</taxon>
        <taxon>Ascomycota</taxon>
        <taxon>Pezizomycotina</taxon>
        <taxon>Xylonomycetes</taxon>
        <taxon>Xylonales</taxon>
        <taxon>Xylonaceae</taxon>
        <taxon>Xylona</taxon>
    </lineage>
</organism>
<dbReference type="STRING" id="1328760.A0A165ICL2"/>
<feature type="domain" description="DUF7580" evidence="1">
    <location>
        <begin position="386"/>
        <end position="608"/>
    </location>
</feature>
<evidence type="ECO:0000313" key="2">
    <source>
        <dbReference type="EMBL" id="KZF24705.1"/>
    </source>
</evidence>
<dbReference type="Proteomes" id="UP000076632">
    <property type="component" value="Unassembled WGS sequence"/>
</dbReference>
<gene>
    <name evidence="2" type="ORF">L228DRAFT_245693</name>
</gene>
<evidence type="ECO:0000313" key="3">
    <source>
        <dbReference type="Proteomes" id="UP000076632"/>
    </source>
</evidence>
<dbReference type="OMA" id="FHLRLEM"/>
<evidence type="ECO:0000259" key="1">
    <source>
        <dbReference type="Pfam" id="PF24476"/>
    </source>
</evidence>
<reference evidence="2 3" key="1">
    <citation type="journal article" date="2016" name="Fungal Biol.">
        <title>The genome of Xylona heveae provides a window into fungal endophytism.</title>
        <authorList>
            <person name="Gazis R."/>
            <person name="Kuo A."/>
            <person name="Riley R."/>
            <person name="LaButti K."/>
            <person name="Lipzen A."/>
            <person name="Lin J."/>
            <person name="Amirebrahimi M."/>
            <person name="Hesse C.N."/>
            <person name="Spatafora J.W."/>
            <person name="Henrissat B."/>
            <person name="Hainaut M."/>
            <person name="Grigoriev I.V."/>
            <person name="Hibbett D.S."/>
        </authorList>
    </citation>
    <scope>NUCLEOTIDE SEQUENCE [LARGE SCALE GENOMIC DNA]</scope>
    <source>
        <strain evidence="2 3">TC161</strain>
    </source>
</reference>
<dbReference type="AlphaFoldDB" id="A0A165ICL2"/>
<keyword evidence="3" id="KW-1185">Reference proteome</keyword>
<dbReference type="RefSeq" id="XP_018190260.1">
    <property type="nucleotide sequence ID" value="XM_018332228.1"/>
</dbReference>